<comment type="caution">
    <text evidence="4">The sequence shown here is derived from an EMBL/GenBank/DDBJ whole genome shotgun (WGS) entry which is preliminary data.</text>
</comment>
<dbReference type="PANTHER" id="PTHR30305:SF3">
    <property type="entry name" value="PROTEIN YJDM"/>
    <property type="match status" value="1"/>
</dbReference>
<dbReference type="InterPro" id="IPR004624">
    <property type="entry name" value="YjdM"/>
</dbReference>
<dbReference type="Gene3D" id="2.30.30.40">
    <property type="entry name" value="SH3 Domains"/>
    <property type="match status" value="1"/>
</dbReference>
<comment type="similarity">
    <text evidence="1">Belongs to the YjdM family.</text>
</comment>
<evidence type="ECO:0000256" key="1">
    <source>
        <dbReference type="ARBA" id="ARBA00009248"/>
    </source>
</evidence>
<evidence type="ECO:0000259" key="3">
    <source>
        <dbReference type="Pfam" id="PF08274"/>
    </source>
</evidence>
<keyword evidence="5" id="KW-1185">Reference proteome</keyword>
<evidence type="ECO:0000259" key="2">
    <source>
        <dbReference type="Pfam" id="PF03831"/>
    </source>
</evidence>
<feature type="domain" description="Protein YjdM N-terminal" evidence="3">
    <location>
        <begin position="3"/>
        <end position="31"/>
    </location>
</feature>
<evidence type="ECO:0000313" key="5">
    <source>
        <dbReference type="Proteomes" id="UP001596215"/>
    </source>
</evidence>
<dbReference type="RefSeq" id="WP_212710700.1">
    <property type="nucleotide sequence ID" value="NZ_BAAAFW010000055.1"/>
</dbReference>
<dbReference type="Gene3D" id="2.20.25.10">
    <property type="match status" value="1"/>
</dbReference>
<evidence type="ECO:0000313" key="4">
    <source>
        <dbReference type="EMBL" id="MFC6363074.1"/>
    </source>
</evidence>
<sequence>MQTLPPCPECHSEYSWQDTENYNCPECGHIWPVMSAETSEETLLVRDANGNLLADGDSVTIAKDLKVKGSSSVLKIGTRVKEIRLTEGDHNIDCRIDGFGPMKLKSEFVKKS</sequence>
<gene>
    <name evidence="4" type="ORF">ACFP73_13385</name>
</gene>
<reference evidence="5" key="1">
    <citation type="journal article" date="2019" name="Int. J. Syst. Evol. Microbiol.">
        <title>The Global Catalogue of Microorganisms (GCM) 10K type strain sequencing project: providing services to taxonomists for standard genome sequencing and annotation.</title>
        <authorList>
            <consortium name="The Broad Institute Genomics Platform"/>
            <consortium name="The Broad Institute Genome Sequencing Center for Infectious Disease"/>
            <person name="Wu L."/>
            <person name="Ma J."/>
        </authorList>
    </citation>
    <scope>NUCLEOTIDE SEQUENCE [LARGE SCALE GENOMIC DNA]</scope>
    <source>
        <strain evidence="5">CGMCC 4.1530</strain>
    </source>
</reference>
<proteinExistence type="inferred from homology"/>
<dbReference type="InterPro" id="IPR013987">
    <property type="entry name" value="YjdM_N"/>
</dbReference>
<dbReference type="NCBIfam" id="TIGR00686">
    <property type="entry name" value="phnA"/>
    <property type="match status" value="1"/>
</dbReference>
<dbReference type="PANTHER" id="PTHR30305">
    <property type="entry name" value="PROTEIN YJDM-RELATED"/>
    <property type="match status" value="1"/>
</dbReference>
<accession>A0ABW1VPT2</accession>
<dbReference type="InterPro" id="IPR013988">
    <property type="entry name" value="YjdM_C"/>
</dbReference>
<dbReference type="Pfam" id="PF08274">
    <property type="entry name" value="Zn_Ribbon_YjdM"/>
    <property type="match status" value="1"/>
</dbReference>
<dbReference type="SUPFAM" id="SSF57783">
    <property type="entry name" value="Zinc beta-ribbon"/>
    <property type="match status" value="1"/>
</dbReference>
<dbReference type="SUPFAM" id="SSF82057">
    <property type="entry name" value="Prokaryotic SH3-related domain"/>
    <property type="match status" value="1"/>
</dbReference>
<dbReference type="Proteomes" id="UP001596215">
    <property type="component" value="Unassembled WGS sequence"/>
</dbReference>
<feature type="domain" description="Protein YjdM C-terminal" evidence="2">
    <location>
        <begin position="45"/>
        <end position="111"/>
    </location>
</feature>
<dbReference type="Pfam" id="PF03831">
    <property type="entry name" value="YjdM"/>
    <property type="match status" value="1"/>
</dbReference>
<dbReference type="EMBL" id="JBHSUC010000019">
    <property type="protein sequence ID" value="MFC6363074.1"/>
    <property type="molecule type" value="Genomic_DNA"/>
</dbReference>
<name>A0ABW1VPT2_9GAMM</name>
<protein>
    <submittedName>
        <fullName evidence="4">Zinc ribbon domain-containing protein YjdM</fullName>
    </submittedName>
</protein>
<organism evidence="4 5">
    <name type="scientific">Tatumella punctata</name>
    <dbReference type="NCBI Taxonomy" id="399969"/>
    <lineage>
        <taxon>Bacteria</taxon>
        <taxon>Pseudomonadati</taxon>
        <taxon>Pseudomonadota</taxon>
        <taxon>Gammaproteobacteria</taxon>
        <taxon>Enterobacterales</taxon>
        <taxon>Erwiniaceae</taxon>
        <taxon>Tatumella</taxon>
    </lineage>
</organism>